<dbReference type="InterPro" id="IPR018097">
    <property type="entry name" value="EGF_Ca-bd_CS"/>
</dbReference>
<reference evidence="7 8" key="1">
    <citation type="submission" date="2021-06" db="EMBL/GenBank/DDBJ databases">
        <authorList>
            <person name="Palmer J.M."/>
        </authorList>
    </citation>
    <scope>NUCLEOTIDE SEQUENCE [LARGE SCALE GENOMIC DNA]</scope>
    <source>
        <strain evidence="8">if_2019</strain>
        <tissue evidence="7">Muscle</tissue>
    </source>
</reference>
<dbReference type="Proteomes" id="UP001482620">
    <property type="component" value="Unassembled WGS sequence"/>
</dbReference>
<dbReference type="SUPFAM" id="SSF57196">
    <property type="entry name" value="EGF/Laminin"/>
    <property type="match status" value="2"/>
</dbReference>
<dbReference type="InterPro" id="IPR000742">
    <property type="entry name" value="EGF"/>
</dbReference>
<evidence type="ECO:0000256" key="5">
    <source>
        <dbReference type="PROSITE-ProRule" id="PRU00076"/>
    </source>
</evidence>
<evidence type="ECO:0000256" key="1">
    <source>
        <dbReference type="ARBA" id="ARBA00022536"/>
    </source>
</evidence>
<feature type="disulfide bond" evidence="5">
    <location>
        <begin position="50"/>
        <end position="59"/>
    </location>
</feature>
<dbReference type="PROSITE" id="PS00010">
    <property type="entry name" value="ASX_HYDROXYL"/>
    <property type="match status" value="1"/>
</dbReference>
<dbReference type="Pfam" id="PF00008">
    <property type="entry name" value="EGF"/>
    <property type="match status" value="2"/>
</dbReference>
<dbReference type="InterPro" id="IPR001881">
    <property type="entry name" value="EGF-like_Ca-bd_dom"/>
</dbReference>
<evidence type="ECO:0000313" key="7">
    <source>
        <dbReference type="EMBL" id="MEQ2253646.1"/>
    </source>
</evidence>
<dbReference type="PROSITE" id="PS50026">
    <property type="entry name" value="EGF_3"/>
    <property type="match status" value="2"/>
</dbReference>
<dbReference type="PROSITE" id="PS01187">
    <property type="entry name" value="EGF_CA"/>
    <property type="match status" value="1"/>
</dbReference>
<dbReference type="SMART" id="SM00181">
    <property type="entry name" value="EGF"/>
    <property type="match status" value="2"/>
</dbReference>
<evidence type="ECO:0000259" key="6">
    <source>
        <dbReference type="PROSITE" id="PS50026"/>
    </source>
</evidence>
<gene>
    <name evidence="7" type="ORF">ILYODFUR_034452</name>
</gene>
<dbReference type="PROSITE" id="PS01186">
    <property type="entry name" value="EGF_2"/>
    <property type="match status" value="1"/>
</dbReference>
<protein>
    <recommendedName>
        <fullName evidence="6">EGF-like domain-containing protein</fullName>
    </recommendedName>
</protein>
<evidence type="ECO:0000256" key="4">
    <source>
        <dbReference type="ARBA" id="ARBA00023157"/>
    </source>
</evidence>
<accession>A0ABV0V949</accession>
<feature type="non-terminal residue" evidence="7">
    <location>
        <position position="1"/>
    </location>
</feature>
<evidence type="ECO:0000256" key="3">
    <source>
        <dbReference type="ARBA" id="ARBA00022737"/>
    </source>
</evidence>
<feature type="domain" description="EGF-like" evidence="6">
    <location>
        <begin position="21"/>
        <end position="60"/>
    </location>
</feature>
<name>A0ABV0V949_9TELE</name>
<feature type="domain" description="EGF-like" evidence="6">
    <location>
        <begin position="62"/>
        <end position="93"/>
    </location>
</feature>
<proteinExistence type="predicted"/>
<dbReference type="PANTHER" id="PTHR12916:SF4">
    <property type="entry name" value="UNINFLATABLE, ISOFORM C"/>
    <property type="match status" value="1"/>
</dbReference>
<dbReference type="SMART" id="SM00179">
    <property type="entry name" value="EGF_CA"/>
    <property type="match status" value="2"/>
</dbReference>
<dbReference type="PANTHER" id="PTHR12916">
    <property type="entry name" value="CYTOCHROME C OXIDASE POLYPEPTIDE VIC-2"/>
    <property type="match status" value="1"/>
</dbReference>
<keyword evidence="3" id="KW-0677">Repeat</keyword>
<evidence type="ECO:0000313" key="8">
    <source>
        <dbReference type="Proteomes" id="UP001482620"/>
    </source>
</evidence>
<dbReference type="Gene3D" id="2.10.25.10">
    <property type="entry name" value="Laminin"/>
    <property type="match status" value="2"/>
</dbReference>
<dbReference type="PROSITE" id="PS00022">
    <property type="entry name" value="EGF_1"/>
    <property type="match status" value="1"/>
</dbReference>
<feature type="non-terminal residue" evidence="7">
    <location>
        <position position="93"/>
    </location>
</feature>
<keyword evidence="4 5" id="KW-1015">Disulfide bond</keyword>
<keyword evidence="2" id="KW-0732">Signal</keyword>
<keyword evidence="1 5" id="KW-0245">EGF-like domain</keyword>
<dbReference type="PRINTS" id="PR00010">
    <property type="entry name" value="EGFBLOOD"/>
</dbReference>
<organism evidence="7 8">
    <name type="scientific">Ilyodon furcidens</name>
    <name type="common">goldbreast splitfin</name>
    <dbReference type="NCBI Taxonomy" id="33524"/>
    <lineage>
        <taxon>Eukaryota</taxon>
        <taxon>Metazoa</taxon>
        <taxon>Chordata</taxon>
        <taxon>Craniata</taxon>
        <taxon>Vertebrata</taxon>
        <taxon>Euteleostomi</taxon>
        <taxon>Actinopterygii</taxon>
        <taxon>Neopterygii</taxon>
        <taxon>Teleostei</taxon>
        <taxon>Neoteleostei</taxon>
        <taxon>Acanthomorphata</taxon>
        <taxon>Ovalentaria</taxon>
        <taxon>Atherinomorphae</taxon>
        <taxon>Cyprinodontiformes</taxon>
        <taxon>Goodeidae</taxon>
        <taxon>Ilyodon</taxon>
    </lineage>
</organism>
<evidence type="ECO:0000256" key="2">
    <source>
        <dbReference type="ARBA" id="ARBA00022729"/>
    </source>
</evidence>
<dbReference type="EMBL" id="JAHRIQ010098892">
    <property type="protein sequence ID" value="MEQ2253646.1"/>
    <property type="molecule type" value="Genomic_DNA"/>
</dbReference>
<sequence>DELLSIVVSSGVCQGPDCEIAMNACISFPCHNGGTCHIQPGREDHFSCVCPPGFEGQRCEINPDDCEDNDCENNSTCIDGVNNYTCVCPPNYT</sequence>
<keyword evidence="8" id="KW-1185">Reference proteome</keyword>
<dbReference type="CDD" id="cd00054">
    <property type="entry name" value="EGF_CA"/>
    <property type="match status" value="2"/>
</dbReference>
<comment type="caution">
    <text evidence="5">Lacks conserved residue(s) required for the propagation of feature annotation.</text>
</comment>
<dbReference type="InterPro" id="IPR000152">
    <property type="entry name" value="EGF-type_Asp/Asn_hydroxyl_site"/>
</dbReference>
<comment type="caution">
    <text evidence="7">The sequence shown here is derived from an EMBL/GenBank/DDBJ whole genome shotgun (WGS) entry which is preliminary data.</text>
</comment>